<dbReference type="RefSeq" id="WP_011120905.1">
    <property type="nucleotide sequence ID" value="NC_005027.1"/>
</dbReference>
<feature type="region of interest" description="Disordered" evidence="6">
    <location>
        <begin position="269"/>
        <end position="290"/>
    </location>
</feature>
<keyword evidence="4 7" id="KW-1133">Transmembrane helix</keyword>
<dbReference type="STRING" id="243090.RB6413"/>
<evidence type="ECO:0000256" key="1">
    <source>
        <dbReference type="ARBA" id="ARBA00004651"/>
    </source>
</evidence>
<feature type="transmembrane region" description="Helical" evidence="7">
    <location>
        <begin position="387"/>
        <end position="413"/>
    </location>
</feature>
<feature type="transmembrane region" description="Helical" evidence="7">
    <location>
        <begin position="205"/>
        <end position="227"/>
    </location>
</feature>
<feature type="transmembrane region" description="Helical" evidence="7">
    <location>
        <begin position="310"/>
        <end position="331"/>
    </location>
</feature>
<name>Q7UQB9_RHOBA</name>
<evidence type="ECO:0000313" key="8">
    <source>
        <dbReference type="EMBL" id="CAD74786.1"/>
    </source>
</evidence>
<reference evidence="8 9" key="1">
    <citation type="journal article" date="2003" name="Proc. Natl. Acad. Sci. U.S.A.">
        <title>Complete genome sequence of the marine planctomycete Pirellula sp. strain 1.</title>
        <authorList>
            <person name="Gloeckner F.O."/>
            <person name="Kube M."/>
            <person name="Bauer M."/>
            <person name="Teeling H."/>
            <person name="Lombardot T."/>
            <person name="Ludwig W."/>
            <person name="Gade D."/>
            <person name="Beck A."/>
            <person name="Borzym K."/>
            <person name="Heitmann K."/>
            <person name="Rabus R."/>
            <person name="Schlesner H."/>
            <person name="Amann R."/>
            <person name="Reinhardt R."/>
        </authorList>
    </citation>
    <scope>NUCLEOTIDE SEQUENCE [LARGE SCALE GENOMIC DNA]</scope>
    <source>
        <strain evidence="9">DSM 10527 / NCIMB 13988 / SH1</strain>
    </source>
</reference>
<dbReference type="InterPro" id="IPR022791">
    <property type="entry name" value="L-PG_synthase/AglD"/>
</dbReference>
<keyword evidence="3 7" id="KW-0812">Transmembrane</keyword>
<keyword evidence="5 7" id="KW-0472">Membrane</keyword>
<evidence type="ECO:0000256" key="3">
    <source>
        <dbReference type="ARBA" id="ARBA00022692"/>
    </source>
</evidence>
<evidence type="ECO:0000256" key="6">
    <source>
        <dbReference type="SAM" id="MobiDB-lite"/>
    </source>
</evidence>
<dbReference type="OrthoDB" id="256291at2"/>
<evidence type="ECO:0000256" key="5">
    <source>
        <dbReference type="ARBA" id="ARBA00023136"/>
    </source>
</evidence>
<dbReference type="Proteomes" id="UP000001025">
    <property type="component" value="Chromosome"/>
</dbReference>
<evidence type="ECO:0000256" key="4">
    <source>
        <dbReference type="ARBA" id="ARBA00022989"/>
    </source>
</evidence>
<dbReference type="HOGENOM" id="CLU_657000_0_0_0"/>
<dbReference type="EnsemblBacteria" id="CAD74786">
    <property type="protein sequence ID" value="CAD74786"/>
    <property type="gene ID" value="RB6413"/>
</dbReference>
<evidence type="ECO:0000313" key="9">
    <source>
        <dbReference type="Proteomes" id="UP000001025"/>
    </source>
</evidence>
<keyword evidence="2" id="KW-1003">Cell membrane</keyword>
<feature type="transmembrane region" description="Helical" evidence="7">
    <location>
        <begin position="233"/>
        <end position="254"/>
    </location>
</feature>
<dbReference type="KEGG" id="rba:RB6413"/>
<accession>Q7UQB9</accession>
<sequence>MVDSAESESREPAPVRRTAGWMRWAKRLIAVLVVVGLLLAAKDAVERWQTEVAAVQIRVHALDEKLLATEPPAIDQLPDQDSVDSSSADRQSLMEERTRLLQSLPTWQNVSLGSIILAAMFYAIGLLPPACVLHGALRGFHVPCSLMRATAAQLLGHAGKYIPGKAMVVVLRVSAVVSTSNTASLPAVMGDTPSRQLLIGRATTCVFFETLLMMSVGGALAGCLMWSTPLPQWVKWAASLMAVAACIPTLPPVMRRVIALVSKRRDRSRSVESAGGATGGEAGSDPSTHASTAAADVSSAITWPRLMSGWAWSLLSWCLIGLSFACVMKAIPAYNGLPIGHELLTVATAAISLGMVLGFASLLPGGAGVREWVTLIVLGTVTDPTHALLCVITARILFIVVESILALASHLYLRAISV</sequence>
<feature type="transmembrane region" description="Helical" evidence="7">
    <location>
        <begin position="115"/>
        <end position="137"/>
    </location>
</feature>
<keyword evidence="9" id="KW-1185">Reference proteome</keyword>
<dbReference type="Pfam" id="PF03706">
    <property type="entry name" value="LPG_synthase_TM"/>
    <property type="match status" value="1"/>
</dbReference>
<dbReference type="InParanoid" id="Q7UQB9"/>
<protein>
    <submittedName>
        <fullName evidence="8">Uncharacterized protein</fullName>
    </submittedName>
</protein>
<organism evidence="8 9">
    <name type="scientific">Rhodopirellula baltica (strain DSM 10527 / NCIMB 13988 / SH1)</name>
    <dbReference type="NCBI Taxonomy" id="243090"/>
    <lineage>
        <taxon>Bacteria</taxon>
        <taxon>Pseudomonadati</taxon>
        <taxon>Planctomycetota</taxon>
        <taxon>Planctomycetia</taxon>
        <taxon>Pirellulales</taxon>
        <taxon>Pirellulaceae</taxon>
        <taxon>Rhodopirellula</taxon>
    </lineage>
</organism>
<evidence type="ECO:0000256" key="7">
    <source>
        <dbReference type="SAM" id="Phobius"/>
    </source>
</evidence>
<feature type="transmembrane region" description="Helical" evidence="7">
    <location>
        <begin position="24"/>
        <end position="41"/>
    </location>
</feature>
<dbReference type="AlphaFoldDB" id="Q7UQB9"/>
<dbReference type="PATRIC" id="fig|243090.15.peg.3099"/>
<proteinExistence type="predicted"/>
<feature type="transmembrane region" description="Helical" evidence="7">
    <location>
        <begin position="343"/>
        <end position="366"/>
    </location>
</feature>
<gene>
    <name evidence="8" type="ordered locus">RB6413</name>
</gene>
<dbReference type="EMBL" id="BX294144">
    <property type="protein sequence ID" value="CAD74786.1"/>
    <property type="molecule type" value="Genomic_DNA"/>
</dbReference>
<dbReference type="eggNOG" id="COG0392">
    <property type="taxonomic scope" value="Bacteria"/>
</dbReference>
<comment type="subcellular location">
    <subcellularLocation>
        <location evidence="1">Cell membrane</location>
        <topology evidence="1">Multi-pass membrane protein</topology>
    </subcellularLocation>
</comment>
<evidence type="ECO:0000256" key="2">
    <source>
        <dbReference type="ARBA" id="ARBA00022475"/>
    </source>
</evidence>